<evidence type="ECO:0000259" key="12">
    <source>
        <dbReference type="Pfam" id="PF01467"/>
    </source>
</evidence>
<dbReference type="GO" id="GO:0005524">
    <property type="term" value="F:ATP binding"/>
    <property type="evidence" value="ECO:0007669"/>
    <property type="project" value="UniProtKB-KW"/>
</dbReference>
<name>A0A1I0BPJ5_9GAMM</name>
<dbReference type="EMBL" id="FOHV01000008">
    <property type="protein sequence ID" value="SET08798.1"/>
    <property type="molecule type" value="Genomic_DNA"/>
</dbReference>
<keyword evidence="9 11" id="KW-0520">NAD</keyword>
<evidence type="ECO:0000256" key="3">
    <source>
        <dbReference type="ARBA" id="ARBA00009014"/>
    </source>
</evidence>
<organism evidence="13 14">
    <name type="scientific">Thorsellia anophelis DSM 18579</name>
    <dbReference type="NCBI Taxonomy" id="1123402"/>
    <lineage>
        <taxon>Bacteria</taxon>
        <taxon>Pseudomonadati</taxon>
        <taxon>Pseudomonadota</taxon>
        <taxon>Gammaproteobacteria</taxon>
        <taxon>Enterobacterales</taxon>
        <taxon>Thorselliaceae</taxon>
        <taxon>Thorsellia</taxon>
    </lineage>
</organism>
<dbReference type="InterPro" id="IPR014729">
    <property type="entry name" value="Rossmann-like_a/b/a_fold"/>
</dbReference>
<dbReference type="AlphaFoldDB" id="A0A1I0BPJ5"/>
<evidence type="ECO:0000313" key="14">
    <source>
        <dbReference type="Proteomes" id="UP000242642"/>
    </source>
</evidence>
<evidence type="ECO:0000256" key="8">
    <source>
        <dbReference type="ARBA" id="ARBA00022840"/>
    </source>
</evidence>
<keyword evidence="6 11" id="KW-0548">Nucleotidyltransferase</keyword>
<dbReference type="NCBIfam" id="TIGR00125">
    <property type="entry name" value="cyt_tran_rel"/>
    <property type="match status" value="1"/>
</dbReference>
<dbReference type="SUPFAM" id="SSF52374">
    <property type="entry name" value="Nucleotidylyl transferase"/>
    <property type="match status" value="1"/>
</dbReference>
<evidence type="ECO:0000256" key="10">
    <source>
        <dbReference type="ARBA" id="ARBA00048721"/>
    </source>
</evidence>
<comment type="catalytic activity">
    <reaction evidence="10 11">
        <text>nicotinate beta-D-ribonucleotide + ATP + H(+) = deamido-NAD(+) + diphosphate</text>
        <dbReference type="Rhea" id="RHEA:22860"/>
        <dbReference type="ChEBI" id="CHEBI:15378"/>
        <dbReference type="ChEBI" id="CHEBI:30616"/>
        <dbReference type="ChEBI" id="CHEBI:33019"/>
        <dbReference type="ChEBI" id="CHEBI:57502"/>
        <dbReference type="ChEBI" id="CHEBI:58437"/>
        <dbReference type="EC" id="2.7.7.18"/>
    </reaction>
</comment>
<keyword evidence="5 11" id="KW-0808">Transferase</keyword>
<keyword evidence="4 11" id="KW-0662">Pyridine nucleotide biosynthesis</keyword>
<evidence type="ECO:0000256" key="7">
    <source>
        <dbReference type="ARBA" id="ARBA00022741"/>
    </source>
</evidence>
<keyword evidence="7 11" id="KW-0547">Nucleotide-binding</keyword>
<dbReference type="Pfam" id="PF01467">
    <property type="entry name" value="CTP_transf_like"/>
    <property type="match status" value="1"/>
</dbReference>
<dbReference type="STRING" id="1123402.SAMN02583745_01348"/>
<dbReference type="EC" id="2.7.7.18" evidence="11"/>
<accession>A0A1I0BPJ5</accession>
<dbReference type="Gene3D" id="3.40.50.620">
    <property type="entry name" value="HUPs"/>
    <property type="match status" value="1"/>
</dbReference>
<evidence type="ECO:0000256" key="5">
    <source>
        <dbReference type="ARBA" id="ARBA00022679"/>
    </source>
</evidence>
<feature type="domain" description="Cytidyltransferase-like" evidence="12">
    <location>
        <begin position="11"/>
        <end position="190"/>
    </location>
</feature>
<dbReference type="RefSeq" id="WP_093318867.1">
    <property type="nucleotide sequence ID" value="NZ_FOHV01000008.1"/>
</dbReference>
<evidence type="ECO:0000256" key="4">
    <source>
        <dbReference type="ARBA" id="ARBA00022642"/>
    </source>
</evidence>
<sequence>MNTSNQKPVTYYGGTFDPIHNGHISICKAVANQLNLETITLLPNNIPPHRPQPIASPIQRLTMLKLAIENESIFEIDTRELKKKSHSYTIETLIELREEIGKDTPLLFIIGEDSLNTIDSWHKWESLLDYCHIIVCKREDNKYRIDNKILNEWINQNKTASTTNITHYSNGYIYKANTPYFQISATEIRRLRMQMQEIDFLLPDSVKKYIIENAIYI</sequence>
<dbReference type="PANTHER" id="PTHR39321:SF3">
    <property type="entry name" value="PHOSPHOPANTETHEINE ADENYLYLTRANSFERASE"/>
    <property type="match status" value="1"/>
</dbReference>
<dbReference type="GO" id="GO:0009435">
    <property type="term" value="P:NAD+ biosynthetic process"/>
    <property type="evidence" value="ECO:0007669"/>
    <property type="project" value="UniProtKB-UniRule"/>
</dbReference>
<evidence type="ECO:0000256" key="6">
    <source>
        <dbReference type="ARBA" id="ARBA00022695"/>
    </source>
</evidence>
<evidence type="ECO:0000313" key="13">
    <source>
        <dbReference type="EMBL" id="SET08798.1"/>
    </source>
</evidence>
<dbReference type="NCBIfam" id="TIGR00482">
    <property type="entry name" value="nicotinate (nicotinamide) nucleotide adenylyltransferase"/>
    <property type="match status" value="1"/>
</dbReference>
<dbReference type="HAMAP" id="MF_00244">
    <property type="entry name" value="NaMN_adenylyltr"/>
    <property type="match status" value="1"/>
</dbReference>
<dbReference type="NCBIfam" id="NF000840">
    <property type="entry name" value="PRK00071.1-3"/>
    <property type="match status" value="1"/>
</dbReference>
<dbReference type="Proteomes" id="UP000242642">
    <property type="component" value="Unassembled WGS sequence"/>
</dbReference>
<keyword evidence="8 11" id="KW-0067">ATP-binding</keyword>
<comment type="function">
    <text evidence="1 11">Catalyzes the reversible adenylation of nicotinate mononucleotide (NaMN) to nicotinic acid adenine dinucleotide (NaAD).</text>
</comment>
<gene>
    <name evidence="11" type="primary">nadD</name>
    <name evidence="13" type="ORF">SAMN02583745_01348</name>
</gene>
<keyword evidence="14" id="KW-1185">Reference proteome</keyword>
<dbReference type="CDD" id="cd02165">
    <property type="entry name" value="NMNAT"/>
    <property type="match status" value="1"/>
</dbReference>
<evidence type="ECO:0000256" key="2">
    <source>
        <dbReference type="ARBA" id="ARBA00005019"/>
    </source>
</evidence>
<comment type="similarity">
    <text evidence="3 11">Belongs to the NadD family.</text>
</comment>
<dbReference type="PANTHER" id="PTHR39321">
    <property type="entry name" value="NICOTINATE-NUCLEOTIDE ADENYLYLTRANSFERASE-RELATED"/>
    <property type="match status" value="1"/>
</dbReference>
<dbReference type="NCBIfam" id="NF000839">
    <property type="entry name" value="PRK00071.1-1"/>
    <property type="match status" value="1"/>
</dbReference>
<comment type="pathway">
    <text evidence="2 11">Cofactor biosynthesis; NAD(+) biosynthesis; deamido-NAD(+) from nicotinate D-ribonucleotide: step 1/1.</text>
</comment>
<proteinExistence type="inferred from homology"/>
<dbReference type="GO" id="GO:0004515">
    <property type="term" value="F:nicotinate-nucleotide adenylyltransferase activity"/>
    <property type="evidence" value="ECO:0007669"/>
    <property type="project" value="UniProtKB-UniRule"/>
</dbReference>
<dbReference type="UniPathway" id="UPA00253">
    <property type="reaction ID" value="UER00332"/>
</dbReference>
<dbReference type="OrthoDB" id="5295945at2"/>
<evidence type="ECO:0000256" key="1">
    <source>
        <dbReference type="ARBA" id="ARBA00002324"/>
    </source>
</evidence>
<dbReference type="InterPro" id="IPR004821">
    <property type="entry name" value="Cyt_trans-like"/>
</dbReference>
<reference evidence="14" key="1">
    <citation type="submission" date="2016-10" db="EMBL/GenBank/DDBJ databases">
        <authorList>
            <person name="Varghese N."/>
            <person name="Submissions S."/>
        </authorList>
    </citation>
    <scope>NUCLEOTIDE SEQUENCE [LARGE SCALE GENOMIC DNA]</scope>
    <source>
        <strain evidence="14">DSM 18579</strain>
    </source>
</reference>
<dbReference type="InterPro" id="IPR005248">
    <property type="entry name" value="NadD/NMNAT"/>
</dbReference>
<protein>
    <recommendedName>
        <fullName evidence="11">Probable nicotinate-nucleotide adenylyltransferase</fullName>
        <ecNumber evidence="11">2.7.7.18</ecNumber>
    </recommendedName>
    <alternativeName>
        <fullName evidence="11">Deamido-NAD(+) diphosphorylase</fullName>
    </alternativeName>
    <alternativeName>
        <fullName evidence="11">Deamido-NAD(+) pyrophosphorylase</fullName>
    </alternativeName>
    <alternativeName>
        <fullName evidence="11">Nicotinate mononucleotide adenylyltransferase</fullName>
        <shortName evidence="11">NaMN adenylyltransferase</shortName>
    </alternativeName>
</protein>
<evidence type="ECO:0000256" key="11">
    <source>
        <dbReference type="HAMAP-Rule" id="MF_00244"/>
    </source>
</evidence>
<evidence type="ECO:0000256" key="9">
    <source>
        <dbReference type="ARBA" id="ARBA00023027"/>
    </source>
</evidence>